<evidence type="ECO:0000256" key="1">
    <source>
        <dbReference type="ARBA" id="ARBA00022748"/>
    </source>
</evidence>
<dbReference type="GO" id="GO:0017004">
    <property type="term" value="P:cytochrome complex assembly"/>
    <property type="evidence" value="ECO:0007669"/>
    <property type="project" value="UniProtKB-KW"/>
</dbReference>
<evidence type="ECO:0000313" key="4">
    <source>
        <dbReference type="Proteomes" id="UP000813672"/>
    </source>
</evidence>
<feature type="chain" id="PRO_5040370649" evidence="2">
    <location>
        <begin position="28"/>
        <end position="412"/>
    </location>
</feature>
<comment type="caution">
    <text evidence="3">The sequence shown here is derived from an EMBL/GenBank/DDBJ whole genome shotgun (WGS) entry which is preliminary data.</text>
</comment>
<keyword evidence="1" id="KW-0201">Cytochrome c-type biogenesis</keyword>
<organism evidence="3 4">
    <name type="scientific">Ruegeria pomeroyi</name>
    <dbReference type="NCBI Taxonomy" id="89184"/>
    <lineage>
        <taxon>Bacteria</taxon>
        <taxon>Pseudomonadati</taxon>
        <taxon>Pseudomonadota</taxon>
        <taxon>Alphaproteobacteria</taxon>
        <taxon>Rhodobacterales</taxon>
        <taxon>Roseobacteraceae</taxon>
        <taxon>Ruegeria</taxon>
    </lineage>
</organism>
<sequence>MTFWILVTLMALTVAALLALSMLRARAAAEPAAAYDLRVYRDQLAGVDRDLARGVIDAADAERIRTEISRRILAADTQMRAEAEGAGQSRRKVGLAALVGAVVIVGGTMTLYSRLGAPGYGDLPLQLRLDIAEANRTDRPGQAEAEARVPPQPALQLEPGYADLLEKLRDTVAQRPDDIQGHMLLAQHEANTGNFQAAYTAKGRVIALLQGDASPQDFTEQAELMIRAAGGYVSPEAEAVLFEALRRDPEYGPARYYWGTMLAQIGRPDLAFNTWARTLQTAPAGTAWGQAIRDQIGELAMRAGVNDYTPPAPPADTASLPGPRREDVEAASEMDAETRAEMIRGMVTRLSTRLATEGGTPQEWGRLIGALAVLGDTDRARAILEEARQVYAESADALVLIESAAQKAGLGE</sequence>
<dbReference type="RefSeq" id="WP_234218263.1">
    <property type="nucleotide sequence ID" value="NZ_JAGQAF010000001.1"/>
</dbReference>
<accession>A0A9Q3ZKU3</accession>
<evidence type="ECO:0000256" key="2">
    <source>
        <dbReference type="SAM" id="SignalP"/>
    </source>
</evidence>
<dbReference type="EMBL" id="JAGQAF010000001">
    <property type="protein sequence ID" value="MCE8536293.1"/>
    <property type="molecule type" value="Genomic_DNA"/>
</dbReference>
<gene>
    <name evidence="3" type="primary">ccmI</name>
    <name evidence="3" type="ORF">KBY27_02365</name>
</gene>
<reference evidence="3" key="1">
    <citation type="journal article" date="2021" name="Environ. Microbiol.">
        <title>Cryptic niche differentiation of novel sediment ecotypes of Rugeria pomeroyi correlates with nitrate respiration.</title>
        <authorList>
            <person name="Lin X."/>
            <person name="McNichol J."/>
            <person name="Chu X."/>
            <person name="Qian Y."/>
            <person name="Luo H."/>
        </authorList>
    </citation>
    <scope>NUCLEOTIDE SEQUENCE</scope>
    <source>
        <strain evidence="3">SZCCDBB064</strain>
    </source>
</reference>
<dbReference type="InterPro" id="IPR017560">
    <property type="entry name" value="Cyt_c_biogenesis_CcmI"/>
</dbReference>
<name>A0A9Q3ZKU3_9RHOB</name>
<protein>
    <submittedName>
        <fullName evidence="3">C-type cytochrome biogenesis protein CcmI</fullName>
    </submittedName>
</protein>
<keyword evidence="2" id="KW-0732">Signal</keyword>
<dbReference type="Gene3D" id="1.25.40.10">
    <property type="entry name" value="Tetratricopeptide repeat domain"/>
    <property type="match status" value="1"/>
</dbReference>
<dbReference type="InterPro" id="IPR011990">
    <property type="entry name" value="TPR-like_helical_dom_sf"/>
</dbReference>
<evidence type="ECO:0000313" key="3">
    <source>
        <dbReference type="EMBL" id="MCE8536293.1"/>
    </source>
</evidence>
<dbReference type="SUPFAM" id="SSF48452">
    <property type="entry name" value="TPR-like"/>
    <property type="match status" value="1"/>
</dbReference>
<proteinExistence type="predicted"/>
<dbReference type="AlphaFoldDB" id="A0A9Q3ZKU3"/>
<dbReference type="Proteomes" id="UP000813672">
    <property type="component" value="Unassembled WGS sequence"/>
</dbReference>
<dbReference type="NCBIfam" id="TIGR03142">
    <property type="entry name" value="cytochro_ccmI"/>
    <property type="match status" value="1"/>
</dbReference>
<feature type="signal peptide" evidence="2">
    <location>
        <begin position="1"/>
        <end position="27"/>
    </location>
</feature>